<dbReference type="EMBL" id="PZQS01000006">
    <property type="protein sequence ID" value="PVD27998.1"/>
    <property type="molecule type" value="Genomic_DNA"/>
</dbReference>
<dbReference type="SUPFAM" id="SSF141086">
    <property type="entry name" value="Agglutinin HPA-like"/>
    <property type="match status" value="1"/>
</dbReference>
<comment type="caution">
    <text evidence="2">The sequence shown here is derived from an EMBL/GenBank/DDBJ whole genome shotgun (WGS) entry which is preliminary data.</text>
</comment>
<dbReference type="AlphaFoldDB" id="A0A2T7P3L1"/>
<sequence>MVVASYSVHTLSARDRDIVDTSNWRPSTPFDLRQQLVICAPDLSTKTLVRAKVTSSLPSTDVFEALSESSERLERSDDPQPLAAVVENLASRVATLEASNTGESGVVGFAPHAQPNVIASNGGQSRTHRVHINFARPFASTPWVSLGMSEVDEYNTANLRIVLGVDAVSTSGFDAHAYEWGDTNVVSVTAFWVACNKEGLAFRKDKWIASKTATLNTQGMLGGVCYLTVSPPTTTTTTTLTTCCTQYVTNS</sequence>
<accession>A0A2T7P3L1</accession>
<dbReference type="OrthoDB" id="6215533at2759"/>
<dbReference type="Gene3D" id="2.60.40.2080">
    <property type="match status" value="1"/>
</dbReference>
<feature type="domain" description="H-type lectin" evidence="1">
    <location>
        <begin position="130"/>
        <end position="194"/>
    </location>
</feature>
<dbReference type="GO" id="GO:0007155">
    <property type="term" value="P:cell adhesion"/>
    <property type="evidence" value="ECO:0007669"/>
    <property type="project" value="InterPro"/>
</dbReference>
<evidence type="ECO:0000259" key="1">
    <source>
        <dbReference type="Pfam" id="PF09458"/>
    </source>
</evidence>
<proteinExistence type="predicted"/>
<evidence type="ECO:0000313" key="3">
    <source>
        <dbReference type="Proteomes" id="UP000245119"/>
    </source>
</evidence>
<reference evidence="2 3" key="1">
    <citation type="submission" date="2018-04" db="EMBL/GenBank/DDBJ databases">
        <title>The genome of golden apple snail Pomacea canaliculata provides insight into stress tolerance and invasive adaptation.</title>
        <authorList>
            <person name="Liu C."/>
            <person name="Liu B."/>
            <person name="Ren Y."/>
            <person name="Zhang Y."/>
            <person name="Wang H."/>
            <person name="Li S."/>
            <person name="Jiang F."/>
            <person name="Yin L."/>
            <person name="Zhang G."/>
            <person name="Qian W."/>
            <person name="Fan W."/>
        </authorList>
    </citation>
    <scope>NUCLEOTIDE SEQUENCE [LARGE SCALE GENOMIC DNA]</scope>
    <source>
        <strain evidence="2">SZHN2017</strain>
        <tissue evidence="2">Muscle</tissue>
    </source>
</reference>
<gene>
    <name evidence="2" type="ORF">C0Q70_10575</name>
</gene>
<dbReference type="InterPro" id="IPR019019">
    <property type="entry name" value="H-type_lectin_domain"/>
</dbReference>
<keyword evidence="3" id="KW-1185">Reference proteome</keyword>
<evidence type="ECO:0000313" key="2">
    <source>
        <dbReference type="EMBL" id="PVD27998.1"/>
    </source>
</evidence>
<dbReference type="GO" id="GO:0030246">
    <property type="term" value="F:carbohydrate binding"/>
    <property type="evidence" value="ECO:0007669"/>
    <property type="project" value="InterPro"/>
</dbReference>
<protein>
    <recommendedName>
        <fullName evidence="1">H-type lectin domain-containing protein</fullName>
    </recommendedName>
</protein>
<name>A0A2T7P3L1_POMCA</name>
<dbReference type="Proteomes" id="UP000245119">
    <property type="component" value="Linkage Group LG6"/>
</dbReference>
<dbReference type="InterPro" id="IPR037221">
    <property type="entry name" value="H-type_lectin_dom_sf"/>
</dbReference>
<dbReference type="Pfam" id="PF09458">
    <property type="entry name" value="H_lectin"/>
    <property type="match status" value="1"/>
</dbReference>
<organism evidence="2 3">
    <name type="scientific">Pomacea canaliculata</name>
    <name type="common">Golden apple snail</name>
    <dbReference type="NCBI Taxonomy" id="400727"/>
    <lineage>
        <taxon>Eukaryota</taxon>
        <taxon>Metazoa</taxon>
        <taxon>Spiralia</taxon>
        <taxon>Lophotrochozoa</taxon>
        <taxon>Mollusca</taxon>
        <taxon>Gastropoda</taxon>
        <taxon>Caenogastropoda</taxon>
        <taxon>Architaenioglossa</taxon>
        <taxon>Ampullarioidea</taxon>
        <taxon>Ampullariidae</taxon>
        <taxon>Pomacea</taxon>
    </lineage>
</organism>